<name>K7XJY1_AGRTU</name>
<keyword evidence="2" id="KW-0614">Plasmid</keyword>
<proteinExistence type="predicted"/>
<feature type="domain" description="AbiJ-NTD3" evidence="1">
    <location>
        <begin position="88"/>
        <end position="251"/>
    </location>
</feature>
<sequence length="440" mass="48849">MAGDIRTLFVSLLQGMTHTQLSEEPSRIAGLVVPSEDGLSKRQRIDMALSPLSEAQLAQFALKFAAHRGDVDLDEAGRKVLEAGDPPLSQITRRDVARAFGDDLAGERSTVEMVGRFFPLSSPLDDFLGSNGRSLRDRVDRHMDQNPGDWSVEHLFGEIGAFDCSRARFAALLEEAVHPLSRSGDDQLQMIGAINKILERDGYELAQKSELSGHPIFGFRAIVRGVGGRPKNLIFASRGKKPEIGFADAINNDIVILSGEESCLVYERPIGSNGLRWSELVDWWSDVTPGGNAASLGARLQESLASEAERRLFAGYFKAYRSDLGEALPALLPQVYLHYDPAVVKTLRHRLPLPRQRMDFLLLLPGSQRVVVEVDGQHHFAENDRPSLKIYAEMVSADRELRLAGYEVYRFGANELVGAGAEVKVTDFFDKLFRLHRVRQ</sequence>
<dbReference type="EMBL" id="JX683454">
    <property type="protein sequence ID" value="AFX65576.1"/>
    <property type="molecule type" value="Genomic_DNA"/>
</dbReference>
<organism evidence="2">
    <name type="scientific">Agrobacterium tumefaciens</name>
    <dbReference type="NCBI Taxonomy" id="358"/>
    <lineage>
        <taxon>Bacteria</taxon>
        <taxon>Pseudomonadati</taxon>
        <taxon>Pseudomonadota</taxon>
        <taxon>Alphaproteobacteria</taxon>
        <taxon>Hyphomicrobiales</taxon>
        <taxon>Rhizobiaceae</taxon>
        <taxon>Rhizobium/Agrobacterium group</taxon>
        <taxon>Agrobacterium</taxon>
        <taxon>Agrobacterium tumefaciens complex</taxon>
    </lineage>
</organism>
<geneLocation type="plasmid" evidence="2">
    <name>pAoF64/95</name>
</geneLocation>
<protein>
    <recommendedName>
        <fullName evidence="1">AbiJ-NTD3 domain-containing protein</fullName>
    </recommendedName>
</protein>
<dbReference type="InterPro" id="IPR041427">
    <property type="entry name" value="AbiJ-NTD3"/>
</dbReference>
<dbReference type="Pfam" id="PF18860">
    <property type="entry name" value="AbiJ_NTD3"/>
    <property type="match status" value="1"/>
</dbReference>
<evidence type="ECO:0000313" key="2">
    <source>
        <dbReference type="EMBL" id="AFX65576.1"/>
    </source>
</evidence>
<dbReference type="AlphaFoldDB" id="K7XJY1"/>
<evidence type="ECO:0000259" key="1">
    <source>
        <dbReference type="Pfam" id="PF18860"/>
    </source>
</evidence>
<accession>K7XJY1</accession>
<reference evidence="2" key="1">
    <citation type="journal article" date="2014" name="J. Bacteriol.">
        <title>Quorum-dependent mannopine-inducible conjugative transfer of an Agrobacterium opine-catabolic plasmid.</title>
        <authorList>
            <person name="Wetzel M.E."/>
            <person name="Kim K.S."/>
            <person name="Miller M."/>
            <person name="Olsen G.J."/>
            <person name="Farrand S.K."/>
        </authorList>
    </citation>
    <scope>NUCLEOTIDE SEQUENCE</scope>
    <source>
        <strain evidence="2">F64/95</strain>
        <plasmid evidence="2">pAoF64/95</plasmid>
    </source>
</reference>